<dbReference type="GO" id="GO:0070403">
    <property type="term" value="F:NAD+ binding"/>
    <property type="evidence" value="ECO:0007669"/>
    <property type="project" value="InterPro"/>
</dbReference>
<evidence type="ECO:0000256" key="1">
    <source>
        <dbReference type="ARBA" id="ARBA00012928"/>
    </source>
</evidence>
<evidence type="ECO:0000313" key="9">
    <source>
        <dbReference type="EMBL" id="KAK2139453.1"/>
    </source>
</evidence>
<feature type="active site" description="Proton acceptor" evidence="7">
    <location>
        <position position="209"/>
    </location>
</feature>
<dbReference type="Gene3D" id="2.20.28.200">
    <property type="match status" value="1"/>
</dbReference>
<dbReference type="Pfam" id="PF02146">
    <property type="entry name" value="SIR2"/>
    <property type="match status" value="1"/>
</dbReference>
<dbReference type="EMBL" id="JAODUP010001776">
    <property type="protein sequence ID" value="KAK2139453.1"/>
    <property type="molecule type" value="Genomic_DNA"/>
</dbReference>
<comment type="similarity">
    <text evidence="6">Belongs to the sirtuin family. Class IV subfamily.</text>
</comment>
<evidence type="ECO:0000259" key="8">
    <source>
        <dbReference type="PROSITE" id="PS50305"/>
    </source>
</evidence>
<keyword evidence="3 7" id="KW-0479">Metal-binding</keyword>
<dbReference type="Proteomes" id="UP001208570">
    <property type="component" value="Unassembled WGS sequence"/>
</dbReference>
<evidence type="ECO:0000256" key="7">
    <source>
        <dbReference type="PROSITE-ProRule" id="PRU00236"/>
    </source>
</evidence>
<dbReference type="GO" id="GO:0046872">
    <property type="term" value="F:metal ion binding"/>
    <property type="evidence" value="ECO:0007669"/>
    <property type="project" value="UniProtKB-KW"/>
</dbReference>
<name>A0AAD9ISB3_9ANNE</name>
<feature type="domain" description="Deacetylase sirtuin-type" evidence="8">
    <location>
        <begin position="96"/>
        <end position="366"/>
    </location>
</feature>
<dbReference type="GO" id="GO:0000122">
    <property type="term" value="P:negative regulation of transcription by RNA polymerase II"/>
    <property type="evidence" value="ECO:0007669"/>
    <property type="project" value="TreeGrafter"/>
</dbReference>
<accession>A0AAD9ISB3</accession>
<evidence type="ECO:0000256" key="4">
    <source>
        <dbReference type="ARBA" id="ARBA00022833"/>
    </source>
</evidence>
<protein>
    <recommendedName>
        <fullName evidence="1">protein acetyllysine N-acetyltransferase</fullName>
        <ecNumber evidence="1">2.3.1.286</ecNumber>
    </recommendedName>
</protein>
<gene>
    <name evidence="9" type="ORF">LSH36_1777g00001</name>
</gene>
<comment type="caution">
    <text evidence="9">The sequence shown here is derived from an EMBL/GenBank/DDBJ whole genome shotgun (WGS) entry which is preliminary data.</text>
</comment>
<dbReference type="Gene3D" id="3.40.50.1220">
    <property type="entry name" value="TPP-binding domain"/>
    <property type="match status" value="1"/>
</dbReference>
<feature type="binding site" evidence="7">
    <location>
        <position position="217"/>
    </location>
    <ligand>
        <name>Zn(2+)</name>
        <dbReference type="ChEBI" id="CHEBI:29105"/>
    </ligand>
</feature>
<keyword evidence="5" id="KW-0520">NAD</keyword>
<dbReference type="PROSITE" id="PS50305">
    <property type="entry name" value="SIRTUIN"/>
    <property type="match status" value="1"/>
</dbReference>
<dbReference type="InterPro" id="IPR026590">
    <property type="entry name" value="Ssirtuin_cat_dom"/>
</dbReference>
<dbReference type="InterPro" id="IPR003000">
    <property type="entry name" value="Sirtuin"/>
</dbReference>
<proteinExistence type="inferred from homology"/>
<dbReference type="PANTHER" id="PTHR11085">
    <property type="entry name" value="NAD-DEPENDENT PROTEIN DEACYLASE SIRTUIN-5, MITOCHONDRIAL-RELATED"/>
    <property type="match status" value="1"/>
</dbReference>
<sequence length="396" mass="45416">MAQPTPLDCCLRKCIQGDLDTSMSRVEVRTFDSGATDEERQSMEVCWLEDNEAVFHDICWKALLDSVRSDNPFTLSRLEKELLKEAAKSAEYCDSYQKVQYECSRVARMLKSANYAVMFTGAGISTSAGIGDFRGKAGKWTERDRERMHGASKNKRSQGFVYEQLRPTYTHEAIYKLLQLGYIKYIISQNTDSLHRLSGVPRDKISELHGNSFHEKCEKCGARYERPYAMRLSKKNSFLQPRICVHCHFNHRTGRRCERKGCDGLLINTIINFGDSLEKRVLSTADEHAKKSDLILCLGSSLRVIPASDFVEKGQPPLRLVLCNRQPTPFDHLCYTVDENEGRLGSRIFYDCDSVMHELMKLLLLPDDLSEWEDGREKRMEQYAAQREMSKNGECI</sequence>
<dbReference type="AlphaFoldDB" id="A0AAD9ISB3"/>
<dbReference type="EC" id="2.3.1.286" evidence="1"/>
<evidence type="ECO:0000256" key="5">
    <source>
        <dbReference type="ARBA" id="ARBA00023027"/>
    </source>
</evidence>
<evidence type="ECO:0000313" key="10">
    <source>
        <dbReference type="Proteomes" id="UP001208570"/>
    </source>
</evidence>
<keyword evidence="4 7" id="KW-0862">Zinc</keyword>
<evidence type="ECO:0000256" key="2">
    <source>
        <dbReference type="ARBA" id="ARBA00022679"/>
    </source>
</evidence>
<dbReference type="PANTHER" id="PTHR11085:SF12">
    <property type="entry name" value="NAD-DEPENDENT PROTEIN DEACYLASE SIRTUIN-6"/>
    <property type="match status" value="1"/>
</dbReference>
<evidence type="ECO:0000256" key="3">
    <source>
        <dbReference type="ARBA" id="ARBA00022723"/>
    </source>
</evidence>
<dbReference type="GO" id="GO:0003714">
    <property type="term" value="F:transcription corepressor activity"/>
    <property type="evidence" value="ECO:0007669"/>
    <property type="project" value="TreeGrafter"/>
</dbReference>
<keyword evidence="2" id="KW-0808">Transferase</keyword>
<dbReference type="InterPro" id="IPR050134">
    <property type="entry name" value="NAD-dep_sirtuin_deacylases"/>
</dbReference>
<evidence type="ECO:0000256" key="6">
    <source>
        <dbReference type="ARBA" id="ARBA00038170"/>
    </source>
</evidence>
<feature type="binding site" evidence="7">
    <location>
        <position position="257"/>
    </location>
    <ligand>
        <name>Zn(2+)</name>
        <dbReference type="ChEBI" id="CHEBI:29105"/>
    </ligand>
</feature>
<feature type="binding site" evidence="7">
    <location>
        <position position="220"/>
    </location>
    <ligand>
        <name>Zn(2+)</name>
        <dbReference type="ChEBI" id="CHEBI:29105"/>
    </ligand>
</feature>
<dbReference type="GO" id="GO:0017136">
    <property type="term" value="F:histone deacetylase activity, NAD-dependent"/>
    <property type="evidence" value="ECO:0007669"/>
    <property type="project" value="TreeGrafter"/>
</dbReference>
<dbReference type="SUPFAM" id="SSF52467">
    <property type="entry name" value="DHS-like NAD/FAD-binding domain"/>
    <property type="match status" value="1"/>
</dbReference>
<reference evidence="9" key="1">
    <citation type="journal article" date="2023" name="Mol. Biol. Evol.">
        <title>Third-Generation Sequencing Reveals the Adaptive Role of the Epigenome in Three Deep-Sea Polychaetes.</title>
        <authorList>
            <person name="Perez M."/>
            <person name="Aroh O."/>
            <person name="Sun Y."/>
            <person name="Lan Y."/>
            <person name="Juniper S.K."/>
            <person name="Young C.R."/>
            <person name="Angers B."/>
            <person name="Qian P.Y."/>
        </authorList>
    </citation>
    <scope>NUCLEOTIDE SEQUENCE</scope>
    <source>
        <strain evidence="9">P08H-3</strain>
    </source>
</reference>
<organism evidence="9 10">
    <name type="scientific">Paralvinella palmiformis</name>
    <dbReference type="NCBI Taxonomy" id="53620"/>
    <lineage>
        <taxon>Eukaryota</taxon>
        <taxon>Metazoa</taxon>
        <taxon>Spiralia</taxon>
        <taxon>Lophotrochozoa</taxon>
        <taxon>Annelida</taxon>
        <taxon>Polychaeta</taxon>
        <taxon>Sedentaria</taxon>
        <taxon>Canalipalpata</taxon>
        <taxon>Terebellida</taxon>
        <taxon>Terebelliformia</taxon>
        <taxon>Alvinellidae</taxon>
        <taxon>Paralvinella</taxon>
    </lineage>
</organism>
<feature type="binding site" evidence="7">
    <location>
        <position position="262"/>
    </location>
    <ligand>
        <name>Zn(2+)</name>
        <dbReference type="ChEBI" id="CHEBI:29105"/>
    </ligand>
</feature>
<dbReference type="InterPro" id="IPR029035">
    <property type="entry name" value="DHS-like_NAD/FAD-binding_dom"/>
</dbReference>
<dbReference type="GO" id="GO:0005634">
    <property type="term" value="C:nucleus"/>
    <property type="evidence" value="ECO:0007669"/>
    <property type="project" value="TreeGrafter"/>
</dbReference>
<keyword evidence="10" id="KW-1185">Reference proteome</keyword>